<protein>
    <submittedName>
        <fullName evidence="8">DedA family protein</fullName>
    </submittedName>
</protein>
<evidence type="ECO:0000256" key="6">
    <source>
        <dbReference type="SAM" id="Phobius"/>
    </source>
</evidence>
<accession>A0A938WSD6</accession>
<keyword evidence="3 6" id="KW-0812">Transmembrane</keyword>
<organism evidence="8 9">
    <name type="scientific">Marseilla massiliensis</name>
    <dbReference type="NCBI Taxonomy" id="1841864"/>
    <lineage>
        <taxon>Bacteria</taxon>
        <taxon>Pseudomonadati</taxon>
        <taxon>Bacteroidota</taxon>
        <taxon>Bacteroidia</taxon>
        <taxon>Bacteroidales</taxon>
        <taxon>Prevotellaceae</taxon>
        <taxon>Marseilla</taxon>
    </lineage>
</organism>
<reference evidence="8" key="2">
    <citation type="journal article" date="2021" name="Sci. Rep.">
        <title>The distribution of antibiotic resistance genes in chicken gut microbiota commensals.</title>
        <authorList>
            <person name="Juricova H."/>
            <person name="Matiasovicova J."/>
            <person name="Kubasova T."/>
            <person name="Cejkova D."/>
            <person name="Rychlik I."/>
        </authorList>
    </citation>
    <scope>NUCLEOTIDE SEQUENCE</scope>
    <source>
        <strain evidence="8">An824</strain>
    </source>
</reference>
<keyword evidence="5 6" id="KW-0472">Membrane</keyword>
<gene>
    <name evidence="8" type="ORF">H6A34_05585</name>
</gene>
<dbReference type="Proteomes" id="UP000706891">
    <property type="component" value="Unassembled WGS sequence"/>
</dbReference>
<evidence type="ECO:0000259" key="7">
    <source>
        <dbReference type="Pfam" id="PF09335"/>
    </source>
</evidence>
<evidence type="ECO:0000256" key="5">
    <source>
        <dbReference type="ARBA" id="ARBA00023136"/>
    </source>
</evidence>
<feature type="domain" description="VTT" evidence="7">
    <location>
        <begin position="47"/>
        <end position="165"/>
    </location>
</feature>
<reference evidence="8" key="1">
    <citation type="submission" date="2020-08" db="EMBL/GenBank/DDBJ databases">
        <authorList>
            <person name="Cejkova D."/>
            <person name="Kubasova T."/>
            <person name="Jahodarova E."/>
            <person name="Rychlik I."/>
        </authorList>
    </citation>
    <scope>NUCLEOTIDE SEQUENCE</scope>
    <source>
        <strain evidence="8">An824</strain>
    </source>
</reference>
<dbReference type="AlphaFoldDB" id="A0A938WSD6"/>
<dbReference type="PANTHER" id="PTHR42709">
    <property type="entry name" value="ALKALINE PHOSPHATASE LIKE PROTEIN"/>
    <property type="match status" value="1"/>
</dbReference>
<keyword evidence="2" id="KW-1003">Cell membrane</keyword>
<dbReference type="PANTHER" id="PTHR42709:SF6">
    <property type="entry name" value="UNDECAPRENYL PHOSPHATE TRANSPORTER A"/>
    <property type="match status" value="1"/>
</dbReference>
<dbReference type="Pfam" id="PF09335">
    <property type="entry name" value="VTT_dom"/>
    <property type="match status" value="1"/>
</dbReference>
<feature type="transmembrane region" description="Helical" evidence="6">
    <location>
        <begin position="189"/>
        <end position="209"/>
    </location>
</feature>
<dbReference type="InterPro" id="IPR051311">
    <property type="entry name" value="DedA_domain"/>
</dbReference>
<proteinExistence type="predicted"/>
<evidence type="ECO:0000256" key="1">
    <source>
        <dbReference type="ARBA" id="ARBA00004651"/>
    </source>
</evidence>
<feature type="transmembrane region" description="Helical" evidence="6">
    <location>
        <begin position="14"/>
        <end position="33"/>
    </location>
</feature>
<sequence length="212" mass="23862">MNSAELFRWVLENLDYWVVTIFMAIESSFIPFPSEVVVPPAAWKAMADGSMNIVLVVVFATLGANVGALFNYYLARWLGRPIIYKFADSRIGHMCLIDRKSVEHAEQFFRDHGAASTFFGRLIPAVRQLISIPAGLARMRMDHFLLYTTLGAGIWNSVLALIGYSIYRFTDLKTTNDVYLLATKYSHEIGYVLLALAVVIVAILVYKGLKKK</sequence>
<evidence type="ECO:0000313" key="9">
    <source>
        <dbReference type="Proteomes" id="UP000706891"/>
    </source>
</evidence>
<evidence type="ECO:0000256" key="3">
    <source>
        <dbReference type="ARBA" id="ARBA00022692"/>
    </source>
</evidence>
<keyword evidence="9" id="KW-1185">Reference proteome</keyword>
<dbReference type="RefSeq" id="WP_021948200.1">
    <property type="nucleotide sequence ID" value="NZ_JACJJG010000019.1"/>
</dbReference>
<comment type="caution">
    <text evidence="8">The sequence shown here is derived from an EMBL/GenBank/DDBJ whole genome shotgun (WGS) entry which is preliminary data.</text>
</comment>
<dbReference type="EMBL" id="JACJJG010000019">
    <property type="protein sequence ID" value="MBM6673343.1"/>
    <property type="molecule type" value="Genomic_DNA"/>
</dbReference>
<dbReference type="InterPro" id="IPR032816">
    <property type="entry name" value="VTT_dom"/>
</dbReference>
<evidence type="ECO:0000256" key="4">
    <source>
        <dbReference type="ARBA" id="ARBA00022989"/>
    </source>
</evidence>
<keyword evidence="4 6" id="KW-1133">Transmembrane helix</keyword>
<feature type="transmembrane region" description="Helical" evidence="6">
    <location>
        <begin position="53"/>
        <end position="75"/>
    </location>
</feature>
<dbReference type="GO" id="GO:0005886">
    <property type="term" value="C:plasma membrane"/>
    <property type="evidence" value="ECO:0007669"/>
    <property type="project" value="UniProtKB-SubCell"/>
</dbReference>
<name>A0A938WSD6_9BACT</name>
<comment type="subcellular location">
    <subcellularLocation>
        <location evidence="1">Cell membrane</location>
        <topology evidence="1">Multi-pass membrane protein</topology>
    </subcellularLocation>
</comment>
<feature type="transmembrane region" description="Helical" evidence="6">
    <location>
        <begin position="144"/>
        <end position="169"/>
    </location>
</feature>
<evidence type="ECO:0000313" key="8">
    <source>
        <dbReference type="EMBL" id="MBM6673343.1"/>
    </source>
</evidence>
<evidence type="ECO:0000256" key="2">
    <source>
        <dbReference type="ARBA" id="ARBA00022475"/>
    </source>
</evidence>